<evidence type="ECO:0000256" key="4">
    <source>
        <dbReference type="ARBA" id="ARBA00023002"/>
    </source>
</evidence>
<evidence type="ECO:0000256" key="2">
    <source>
        <dbReference type="ARBA" id="ARBA00006046"/>
    </source>
</evidence>
<evidence type="ECO:0000313" key="8">
    <source>
        <dbReference type="Proteomes" id="UP000009011"/>
    </source>
</evidence>
<dbReference type="eggNOG" id="COG1233">
    <property type="taxonomic scope" value="Bacteria"/>
</dbReference>
<proteinExistence type="inferred from homology"/>
<keyword evidence="8" id="KW-1185">Reference proteome</keyword>
<dbReference type="AlphaFoldDB" id="I6Z651"/>
<dbReference type="Proteomes" id="UP000009011">
    <property type="component" value="Chromosome"/>
</dbReference>
<dbReference type="PATRIC" id="fig|1191523.3.peg.1490"/>
<dbReference type="HOGENOM" id="CLU_019722_2_1_10"/>
<dbReference type="NCBIfam" id="TIGR02734">
    <property type="entry name" value="crtI_fam"/>
    <property type="match status" value="1"/>
</dbReference>
<keyword evidence="4 5" id="KW-0560">Oxidoreductase</keyword>
<accession>I6Z651</accession>
<dbReference type="EMBL" id="CP003557">
    <property type="protein sequence ID" value="AFN74640.1"/>
    <property type="molecule type" value="Genomic_DNA"/>
</dbReference>
<keyword evidence="3 5" id="KW-0125">Carotenoid biosynthesis</keyword>
<evidence type="ECO:0000256" key="1">
    <source>
        <dbReference type="ARBA" id="ARBA00004829"/>
    </source>
</evidence>
<name>I6Z651_MELRP</name>
<evidence type="ECO:0000256" key="5">
    <source>
        <dbReference type="RuleBase" id="RU362075"/>
    </source>
</evidence>
<dbReference type="SUPFAM" id="SSF51905">
    <property type="entry name" value="FAD/NAD(P)-binding domain"/>
    <property type="match status" value="1"/>
</dbReference>
<feature type="domain" description="Amine oxidase" evidence="6">
    <location>
        <begin position="12"/>
        <end position="487"/>
    </location>
</feature>
<gene>
    <name evidence="7" type="ordered locus">MROS_1403</name>
</gene>
<dbReference type="RefSeq" id="WP_014856074.1">
    <property type="nucleotide sequence ID" value="NC_018178.1"/>
</dbReference>
<evidence type="ECO:0000256" key="3">
    <source>
        <dbReference type="ARBA" id="ARBA00022746"/>
    </source>
</evidence>
<organism evidence="7 8">
    <name type="scientific">Melioribacter roseus (strain DSM 23840 / JCM 17771 / VKM B-2668 / P3M-2)</name>
    <dbReference type="NCBI Taxonomy" id="1191523"/>
    <lineage>
        <taxon>Bacteria</taxon>
        <taxon>Pseudomonadati</taxon>
        <taxon>Ignavibacteriota</taxon>
        <taxon>Ignavibacteria</taxon>
        <taxon>Ignavibacteriales</taxon>
        <taxon>Melioribacteraceae</taxon>
        <taxon>Melioribacter</taxon>
    </lineage>
</organism>
<dbReference type="KEGG" id="mro:MROS_1403"/>
<evidence type="ECO:0000313" key="7">
    <source>
        <dbReference type="EMBL" id="AFN74640.1"/>
    </source>
</evidence>
<dbReference type="InterPro" id="IPR002937">
    <property type="entry name" value="Amino_oxidase"/>
</dbReference>
<dbReference type="InterPro" id="IPR014105">
    <property type="entry name" value="Carotenoid/retinoid_OxRdtase"/>
</dbReference>
<protein>
    <submittedName>
        <fullName evidence="7">Putative phytoene desaturase</fullName>
    </submittedName>
</protein>
<evidence type="ECO:0000259" key="6">
    <source>
        <dbReference type="Pfam" id="PF01593"/>
    </source>
</evidence>
<dbReference type="OrthoDB" id="9774675at2"/>
<sequence>MNKKVLIVGTGMGGLATGMRLTAKGYKVVFVEKNNKPGGRLNQIKEEGFTFDTGPSFFSMPYEFEELMADCGIEIPFEFIELDPLYTVHFKNKNKPFYLFKDIKKLSEQFEKYEPGFEKKFEAYLKKCEQLYKDTVDIVIKQNFDSIFEFILALMKVNPVHLPVLIKSFWEQTNFFFDSKEVRQIVSLIAFFLGRTPFDTNAVYTLLSYIEFKHTGYYNVKGGMYTIVKSLIKHLEKMGVEFYYETEIVDYREKSNMLSSLIDSTGKEWKADIFVINSDAAFFRGAVFKRKKFTEKKLNKMNWTMGYLTAYIGVNCKLPQVEHHNYFLGDNYEEYSRDVMRNPGVLEKPYYYVNLLSKYNNECAPEGCEALFFVCPVPNLIYKKDWSDKEAITDSIIYDFSERIGHDISKNIIYRKVFTPEDWQEKFNLYKGSGLGLAHDIGQVGAFRPKNYDEKFKNTFYVGASTVPGAGLPMAVISSRLTVERILRLESV</sequence>
<dbReference type="PANTHER" id="PTHR43734:SF4">
    <property type="entry name" value="AMINE OXIDASE DOMAIN-CONTAINING PROTEIN"/>
    <property type="match status" value="1"/>
</dbReference>
<dbReference type="Pfam" id="PF01593">
    <property type="entry name" value="Amino_oxidase"/>
    <property type="match status" value="1"/>
</dbReference>
<reference evidence="7 8" key="1">
    <citation type="journal article" date="2013" name="PLoS ONE">
        <title>Genomic analysis of Melioribacter roseus, facultatively anaerobic organotrophic bacterium representing a novel deep lineage within Bacteriodetes/Chlorobi group.</title>
        <authorList>
            <person name="Kadnikov V.V."/>
            <person name="Mardanov A.V."/>
            <person name="Podosokorskaya O.A."/>
            <person name="Gavrilov S.N."/>
            <person name="Kublanov I.V."/>
            <person name="Beletsky A.V."/>
            <person name="Bonch-Osmolovskaya E.A."/>
            <person name="Ravin N.V."/>
        </authorList>
    </citation>
    <scope>NUCLEOTIDE SEQUENCE [LARGE SCALE GENOMIC DNA]</scope>
    <source>
        <strain evidence="8">JCM 17771 / P3M-2</strain>
    </source>
</reference>
<comment type="similarity">
    <text evidence="2 5">Belongs to the carotenoid/retinoid oxidoreductase family.</text>
</comment>
<dbReference type="GO" id="GO:0016491">
    <property type="term" value="F:oxidoreductase activity"/>
    <property type="evidence" value="ECO:0007669"/>
    <property type="project" value="UniProtKB-KW"/>
</dbReference>
<dbReference type="PANTHER" id="PTHR43734">
    <property type="entry name" value="PHYTOENE DESATURASE"/>
    <property type="match status" value="1"/>
</dbReference>
<dbReference type="InterPro" id="IPR036188">
    <property type="entry name" value="FAD/NAD-bd_sf"/>
</dbReference>
<dbReference type="Gene3D" id="3.50.50.60">
    <property type="entry name" value="FAD/NAD(P)-binding domain"/>
    <property type="match status" value="2"/>
</dbReference>
<dbReference type="STRING" id="1191523.MROS_1403"/>
<dbReference type="GO" id="GO:0016117">
    <property type="term" value="P:carotenoid biosynthetic process"/>
    <property type="evidence" value="ECO:0007669"/>
    <property type="project" value="UniProtKB-KW"/>
</dbReference>
<comment type="pathway">
    <text evidence="1 5">Carotenoid biosynthesis.</text>
</comment>